<dbReference type="Gene3D" id="1.10.10.10">
    <property type="entry name" value="Winged helix-like DNA-binding domain superfamily/Winged helix DNA-binding domain"/>
    <property type="match status" value="1"/>
</dbReference>
<evidence type="ECO:0000313" key="5">
    <source>
        <dbReference type="EMBL" id="SMC83916.1"/>
    </source>
</evidence>
<dbReference type="InterPro" id="IPR011711">
    <property type="entry name" value="GntR_C"/>
</dbReference>
<dbReference type="SUPFAM" id="SSF46785">
    <property type="entry name" value="Winged helix' DNA-binding domain"/>
    <property type="match status" value="1"/>
</dbReference>
<dbReference type="STRING" id="1121400.SAMN02746065_11233"/>
<dbReference type="InterPro" id="IPR000524">
    <property type="entry name" value="Tscrpt_reg_HTH_GntR"/>
</dbReference>
<dbReference type="GO" id="GO:0003700">
    <property type="term" value="F:DNA-binding transcription factor activity"/>
    <property type="evidence" value="ECO:0007669"/>
    <property type="project" value="InterPro"/>
</dbReference>
<keyword evidence="2" id="KW-0238">DNA-binding</keyword>
<dbReference type="Pfam" id="PF07729">
    <property type="entry name" value="FCD"/>
    <property type="match status" value="1"/>
</dbReference>
<name>A0A1W2CFT9_9BACT</name>
<dbReference type="SMART" id="SM00895">
    <property type="entry name" value="FCD"/>
    <property type="match status" value="1"/>
</dbReference>
<dbReference type="PANTHER" id="PTHR43537:SF24">
    <property type="entry name" value="GLUCONATE OPERON TRANSCRIPTIONAL REPRESSOR"/>
    <property type="match status" value="1"/>
</dbReference>
<keyword evidence="3" id="KW-0804">Transcription</keyword>
<protein>
    <submittedName>
        <fullName evidence="5">Transcriptional regulator, GntR family</fullName>
    </submittedName>
</protein>
<evidence type="ECO:0000313" key="6">
    <source>
        <dbReference type="Proteomes" id="UP000192418"/>
    </source>
</evidence>
<sequence length="236" mass="27226">MSQKLKVLSLSEQVYQYLREQMNRGVFLPGSTINIGKIAEQLGISKTPLRDALILLELEGFVTILPRRGVRVNGLTLTDVKNAYELVGALEASIVKNCFDMITPAHIEKMEALNEKMLREIEENNFECFFQSNLEFHNVYVGLSDNALIKKTILPVKQHLYDFPTKIYIREWERRNCREHVDFINCLKNGDPEGAASVLVDVHWSYAAQEDYIVKFHAMKTRDIVNQKASRNNQHR</sequence>
<dbReference type="InterPro" id="IPR036390">
    <property type="entry name" value="WH_DNA-bd_sf"/>
</dbReference>
<accession>A0A1W2CFT9</accession>
<dbReference type="SMART" id="SM00345">
    <property type="entry name" value="HTH_GNTR"/>
    <property type="match status" value="1"/>
</dbReference>
<dbReference type="CDD" id="cd07377">
    <property type="entry name" value="WHTH_GntR"/>
    <property type="match status" value="1"/>
</dbReference>
<keyword evidence="6" id="KW-1185">Reference proteome</keyword>
<evidence type="ECO:0000256" key="3">
    <source>
        <dbReference type="ARBA" id="ARBA00023163"/>
    </source>
</evidence>
<dbReference type="GO" id="GO:0003677">
    <property type="term" value="F:DNA binding"/>
    <property type="evidence" value="ECO:0007669"/>
    <property type="project" value="UniProtKB-KW"/>
</dbReference>
<feature type="domain" description="HTH gntR-type" evidence="4">
    <location>
        <begin position="8"/>
        <end position="75"/>
    </location>
</feature>
<proteinExistence type="predicted"/>
<dbReference type="InterPro" id="IPR036388">
    <property type="entry name" value="WH-like_DNA-bd_sf"/>
</dbReference>
<dbReference type="Pfam" id="PF00392">
    <property type="entry name" value="GntR"/>
    <property type="match status" value="1"/>
</dbReference>
<keyword evidence="1" id="KW-0805">Transcription regulation</keyword>
<dbReference type="SUPFAM" id="SSF48008">
    <property type="entry name" value="GntR ligand-binding domain-like"/>
    <property type="match status" value="1"/>
</dbReference>
<reference evidence="5 6" key="1">
    <citation type="submission" date="2017-04" db="EMBL/GenBank/DDBJ databases">
        <authorList>
            <person name="Afonso C.L."/>
            <person name="Miller P.J."/>
            <person name="Scott M.A."/>
            <person name="Spackman E."/>
            <person name="Goraichik I."/>
            <person name="Dimitrov K.M."/>
            <person name="Suarez D.L."/>
            <person name="Swayne D.E."/>
        </authorList>
    </citation>
    <scope>NUCLEOTIDE SEQUENCE [LARGE SCALE GENOMIC DNA]</scope>
    <source>
        <strain evidence="5 6">DSM 3385</strain>
    </source>
</reference>
<dbReference type="EMBL" id="FWXY01000012">
    <property type="protein sequence ID" value="SMC83916.1"/>
    <property type="molecule type" value="Genomic_DNA"/>
</dbReference>
<dbReference type="RefSeq" id="WP_084069648.1">
    <property type="nucleotide sequence ID" value="NZ_FWXY01000012.1"/>
</dbReference>
<dbReference type="InterPro" id="IPR008920">
    <property type="entry name" value="TF_FadR/GntR_C"/>
</dbReference>
<dbReference type="OrthoDB" id="5504063at2"/>
<evidence type="ECO:0000256" key="2">
    <source>
        <dbReference type="ARBA" id="ARBA00023125"/>
    </source>
</evidence>
<evidence type="ECO:0000256" key="1">
    <source>
        <dbReference type="ARBA" id="ARBA00023015"/>
    </source>
</evidence>
<gene>
    <name evidence="5" type="ORF">SAMN02746065_11233</name>
</gene>
<evidence type="ECO:0000259" key="4">
    <source>
        <dbReference type="PROSITE" id="PS50949"/>
    </source>
</evidence>
<dbReference type="AlphaFoldDB" id="A0A1W2CFT9"/>
<organism evidence="5 6">
    <name type="scientific">Desulfocicer vacuolatum DSM 3385</name>
    <dbReference type="NCBI Taxonomy" id="1121400"/>
    <lineage>
        <taxon>Bacteria</taxon>
        <taxon>Pseudomonadati</taxon>
        <taxon>Thermodesulfobacteriota</taxon>
        <taxon>Desulfobacteria</taxon>
        <taxon>Desulfobacterales</taxon>
        <taxon>Desulfobacteraceae</taxon>
        <taxon>Desulfocicer</taxon>
    </lineage>
</organism>
<dbReference type="Gene3D" id="1.20.120.530">
    <property type="entry name" value="GntR ligand-binding domain-like"/>
    <property type="match status" value="1"/>
</dbReference>
<dbReference type="PANTHER" id="PTHR43537">
    <property type="entry name" value="TRANSCRIPTIONAL REGULATOR, GNTR FAMILY"/>
    <property type="match status" value="1"/>
</dbReference>
<dbReference type="PROSITE" id="PS50949">
    <property type="entry name" value="HTH_GNTR"/>
    <property type="match status" value="1"/>
</dbReference>
<dbReference type="Proteomes" id="UP000192418">
    <property type="component" value="Unassembled WGS sequence"/>
</dbReference>